<dbReference type="PROSITE" id="PS51257">
    <property type="entry name" value="PROKAR_LIPOPROTEIN"/>
    <property type="match status" value="1"/>
</dbReference>
<dbReference type="Proteomes" id="UP000503129">
    <property type="component" value="Chromosome"/>
</dbReference>
<keyword evidence="1" id="KW-0732">Signal</keyword>
<protein>
    <submittedName>
        <fullName evidence="2">Uncharacterized protein</fullName>
    </submittedName>
</protein>
<dbReference type="RefSeq" id="WP_169268744.1">
    <property type="nucleotide sequence ID" value="NZ_CAWOXK010000001.1"/>
</dbReference>
<evidence type="ECO:0000313" key="3">
    <source>
        <dbReference type="Proteomes" id="UP000503129"/>
    </source>
</evidence>
<gene>
    <name evidence="2" type="ORF">DP114_23810</name>
</gene>
<feature type="chain" id="PRO_5033001740" evidence="1">
    <location>
        <begin position="27"/>
        <end position="172"/>
    </location>
</feature>
<name>A0A856MIL1_9CYAN</name>
<dbReference type="AlphaFoldDB" id="A0A856MIL1"/>
<organism evidence="2 3">
    <name type="scientific">Brasilonema sennae CENA114</name>
    <dbReference type="NCBI Taxonomy" id="415709"/>
    <lineage>
        <taxon>Bacteria</taxon>
        <taxon>Bacillati</taxon>
        <taxon>Cyanobacteriota</taxon>
        <taxon>Cyanophyceae</taxon>
        <taxon>Nostocales</taxon>
        <taxon>Scytonemataceae</taxon>
        <taxon>Brasilonema</taxon>
        <taxon>Bromeliae group (in: Brasilonema)</taxon>
    </lineage>
</organism>
<sequence length="172" mass="19321">MRVKNLAYGIVLSSCWLTSWVVSSFAVNDVVSSNQINTKTITVNQAEFGVLRDDRNGKTSFVPTTKVPHQEGNRYGWRIQLKDNQNEVTWKEVLRLPKLPETWSTSSGENLLISADGMEAVTKRTQSAKKGVIENFWTVASGDPTGKHAIAVYIDNRRVGFFEFEVVSPKKK</sequence>
<evidence type="ECO:0000256" key="1">
    <source>
        <dbReference type="SAM" id="SignalP"/>
    </source>
</evidence>
<accession>A0A856MIL1</accession>
<reference evidence="2 3" key="1">
    <citation type="submission" date="2018-06" db="EMBL/GenBank/DDBJ databases">
        <title>Comparative genomics of Brasilonema spp. strains.</title>
        <authorList>
            <person name="Alvarenga D.O."/>
            <person name="Fiore M.F."/>
            <person name="Varani A.M."/>
        </authorList>
    </citation>
    <scope>NUCLEOTIDE SEQUENCE [LARGE SCALE GENOMIC DNA]</scope>
    <source>
        <strain evidence="2 3">CENA114</strain>
    </source>
</reference>
<feature type="signal peptide" evidence="1">
    <location>
        <begin position="1"/>
        <end position="26"/>
    </location>
</feature>
<evidence type="ECO:0000313" key="2">
    <source>
        <dbReference type="EMBL" id="QDL10518.1"/>
    </source>
</evidence>
<keyword evidence="3" id="KW-1185">Reference proteome</keyword>
<dbReference type="EMBL" id="CP030118">
    <property type="protein sequence ID" value="QDL10518.1"/>
    <property type="molecule type" value="Genomic_DNA"/>
</dbReference>
<proteinExistence type="predicted"/>
<dbReference type="KEGG" id="bsen:DP114_23810"/>